<proteinExistence type="predicted"/>
<protein>
    <submittedName>
        <fullName evidence="1">Uncharacterized protein</fullName>
    </submittedName>
</protein>
<dbReference type="AlphaFoldDB" id="A0A7U9H9U1"/>
<name>A0A7U9H9U1_STRLI</name>
<dbReference type="Proteomes" id="UP000014062">
    <property type="component" value="Chromosome"/>
</dbReference>
<accession>A0A7U9H9U1</accession>
<evidence type="ECO:0000313" key="2">
    <source>
        <dbReference type="Proteomes" id="UP000014062"/>
    </source>
</evidence>
<reference evidence="2" key="1">
    <citation type="journal article" date="2013" name="Genome Biol. Evol.">
        <title>The genome sequence of Streptomyces lividans 66 reveals a novel tRNA-dependent peptide biosynthetic system within a metal-related genomic island.</title>
        <authorList>
            <person name="Cruz-Morales P."/>
            <person name="Vijgenboom E."/>
            <person name="Iruegas-Bocardo F."/>
            <person name="Girard G."/>
            <person name="Yanez-Guerra L.A."/>
            <person name="Ramos-Aboites H.E."/>
            <person name="Pernodet J.L."/>
            <person name="Anne J."/>
            <person name="van Wezel G.P."/>
            <person name="Barona-Gomez F."/>
        </authorList>
    </citation>
    <scope>NUCLEOTIDE SEQUENCE [LARGE SCALE GENOMIC DNA]</scope>
    <source>
        <strain evidence="2">1326</strain>
    </source>
</reference>
<gene>
    <name evidence="1" type="ORF">SLI_1612</name>
</gene>
<dbReference type="EMBL" id="CM001889">
    <property type="protein sequence ID" value="EOY46329.1"/>
    <property type="molecule type" value="Genomic_DNA"/>
</dbReference>
<sequence>MVVATPRLKGAMDFEVRGDRRPQGRRKLAVERAEYLRPVNLGTGSETCRLLGVNDRTRCMDHERR</sequence>
<evidence type="ECO:0000313" key="1">
    <source>
        <dbReference type="EMBL" id="EOY46329.1"/>
    </source>
</evidence>
<organism evidence="1 2">
    <name type="scientific">Streptomyces lividans 1326</name>
    <dbReference type="NCBI Taxonomy" id="1200984"/>
    <lineage>
        <taxon>Bacteria</taxon>
        <taxon>Bacillati</taxon>
        <taxon>Actinomycetota</taxon>
        <taxon>Actinomycetes</taxon>
        <taxon>Kitasatosporales</taxon>
        <taxon>Streptomycetaceae</taxon>
        <taxon>Streptomyces</taxon>
    </lineage>
</organism>